<comment type="caution">
    <text evidence="2">The sequence shown here is derived from an EMBL/GenBank/DDBJ whole genome shotgun (WGS) entry which is preliminary data.</text>
</comment>
<dbReference type="Gene3D" id="3.30.420.180">
    <property type="entry name" value="CobE/GbiG C-terminal domain"/>
    <property type="match status" value="1"/>
</dbReference>
<gene>
    <name evidence="2" type="ORF">Acy02nite_06690</name>
</gene>
<organism evidence="2 3">
    <name type="scientific">Actinoplanes cyaneus</name>
    <dbReference type="NCBI Taxonomy" id="52696"/>
    <lineage>
        <taxon>Bacteria</taxon>
        <taxon>Bacillati</taxon>
        <taxon>Actinomycetota</taxon>
        <taxon>Actinomycetes</taxon>
        <taxon>Micromonosporales</taxon>
        <taxon>Micromonosporaceae</taxon>
        <taxon>Actinoplanes</taxon>
    </lineage>
</organism>
<accession>A0A919IG20</accession>
<dbReference type="InterPro" id="IPR036518">
    <property type="entry name" value="CobE/GbiG_C_sf"/>
</dbReference>
<dbReference type="Pfam" id="PF01890">
    <property type="entry name" value="CbiG_C"/>
    <property type="match status" value="1"/>
</dbReference>
<feature type="domain" description="CobE/GbiG C-terminal" evidence="1">
    <location>
        <begin position="2"/>
        <end position="124"/>
    </location>
</feature>
<protein>
    <recommendedName>
        <fullName evidence="1">CobE/GbiG C-terminal domain-containing protein</fullName>
    </recommendedName>
</protein>
<reference evidence="2" key="1">
    <citation type="submission" date="2021-01" db="EMBL/GenBank/DDBJ databases">
        <title>Whole genome shotgun sequence of Actinoplanes cyaneus NBRC 14990.</title>
        <authorList>
            <person name="Komaki H."/>
            <person name="Tamura T."/>
        </authorList>
    </citation>
    <scope>NUCLEOTIDE SEQUENCE</scope>
    <source>
        <strain evidence="2">NBRC 14990</strain>
    </source>
</reference>
<dbReference type="AlphaFoldDB" id="A0A919IG20"/>
<sequence length="129" mass="12261">MIAVGVGARPGTGPALLAGAVEAALVAAGVERSRVSVVATLDRRAAEPGMRVLAGSFGWRLAAFSATELAGAAAGHDLAAVSGRVAAAVGTPSVAEAAALLAAGAQASLLLPKRIVDGVTVAIAGPAGS</sequence>
<dbReference type="PANTHER" id="PTHR37477">
    <property type="entry name" value="COBALT-PRECORRIN-5A HYDROLASE"/>
    <property type="match status" value="1"/>
</dbReference>
<dbReference type="EMBL" id="BOMH01000004">
    <property type="protein sequence ID" value="GID62788.1"/>
    <property type="molecule type" value="Genomic_DNA"/>
</dbReference>
<dbReference type="InterPro" id="IPR052553">
    <property type="entry name" value="CbiG_hydrolase"/>
</dbReference>
<dbReference type="GO" id="GO:0009236">
    <property type="term" value="P:cobalamin biosynthetic process"/>
    <property type="evidence" value="ECO:0007669"/>
    <property type="project" value="InterPro"/>
</dbReference>
<dbReference type="InterPro" id="IPR002750">
    <property type="entry name" value="CobE/GbiG_C"/>
</dbReference>
<name>A0A919IG20_9ACTN</name>
<dbReference type="Proteomes" id="UP000619479">
    <property type="component" value="Unassembled WGS sequence"/>
</dbReference>
<dbReference type="PANTHER" id="PTHR37477:SF1">
    <property type="entry name" value="COBALT-PRECORRIN-5A HYDROLASE"/>
    <property type="match status" value="1"/>
</dbReference>
<evidence type="ECO:0000259" key="1">
    <source>
        <dbReference type="Pfam" id="PF01890"/>
    </source>
</evidence>
<evidence type="ECO:0000313" key="2">
    <source>
        <dbReference type="EMBL" id="GID62788.1"/>
    </source>
</evidence>
<dbReference type="SUPFAM" id="SSF159664">
    <property type="entry name" value="CobE/GbiG C-terminal domain-like"/>
    <property type="match status" value="1"/>
</dbReference>
<proteinExistence type="predicted"/>
<evidence type="ECO:0000313" key="3">
    <source>
        <dbReference type="Proteomes" id="UP000619479"/>
    </source>
</evidence>
<keyword evidence="3" id="KW-1185">Reference proteome</keyword>